<dbReference type="AlphaFoldDB" id="A0A5E4PF69"/>
<feature type="transmembrane region" description="Helical" evidence="7">
    <location>
        <begin position="359"/>
        <end position="378"/>
    </location>
</feature>
<dbReference type="KEGG" id="asip:AQUSIP_09200"/>
<feature type="transmembrane region" description="Helical" evidence="7">
    <location>
        <begin position="34"/>
        <end position="51"/>
    </location>
</feature>
<dbReference type="OrthoDB" id="8617652at2"/>
<dbReference type="GO" id="GO:0015297">
    <property type="term" value="F:antiporter activity"/>
    <property type="evidence" value="ECO:0007669"/>
    <property type="project" value="UniProtKB-KW"/>
</dbReference>
<feature type="domain" description="Cation/H+ exchanger transmembrane" evidence="8">
    <location>
        <begin position="19"/>
        <end position="384"/>
    </location>
</feature>
<evidence type="ECO:0000313" key="9">
    <source>
        <dbReference type="EMBL" id="VVC75630.1"/>
    </source>
</evidence>
<dbReference type="Proteomes" id="UP000324194">
    <property type="component" value="Chromosome 1"/>
</dbReference>
<keyword evidence="10" id="KW-1185">Reference proteome</keyword>
<comment type="subcellular location">
    <subcellularLocation>
        <location evidence="1">Membrane</location>
        <topology evidence="1">Multi-pass membrane protein</topology>
    </subcellularLocation>
</comment>
<evidence type="ECO:0000256" key="4">
    <source>
        <dbReference type="ARBA" id="ARBA00022989"/>
    </source>
</evidence>
<name>A0A5E4PF69_9COXI</name>
<reference evidence="9 10" key="1">
    <citation type="submission" date="2019-08" db="EMBL/GenBank/DDBJ databases">
        <authorList>
            <person name="Guy L."/>
        </authorList>
    </citation>
    <scope>NUCLEOTIDE SEQUENCE [LARGE SCALE GENOMIC DNA]</scope>
    <source>
        <strain evidence="9 10">SGT-108</strain>
    </source>
</reference>
<feature type="transmembrane region" description="Helical" evidence="7">
    <location>
        <begin position="57"/>
        <end position="79"/>
    </location>
</feature>
<evidence type="ECO:0000256" key="6">
    <source>
        <dbReference type="ARBA" id="ARBA00023136"/>
    </source>
</evidence>
<sequence length="401" mass="44109">MHFLPTFPLHVNPVTLFGLTLLLGLIGGEVAKRIPFLPTISGYIAVGFLVGPEAFKIVTPSLLANARIFVDISLGLILFDLGRHLDFTWLKHDRGIVRMSLLESLLTFVFVFIVLYLFDLPWIYASLTAAIAIATAPAVVMMIAYDLDSKGPVTRRTLILTSLNNLFGLVTFTLLLPLSQQDASIPVIIMHTFYRLLGSIVFGVITFMITIGIARLIGKRKENQFVLFVGSVIFAIGLSSFLNLSSMLSVFTLGICARNFDRNHVLTEVDFGWLARLFFILLFVITGVNLQLKGLWLATTVVLAFIIARTAAKSLGIWLFARSSRLTRQQTWALCLTLTPMAGEAIGMSNIMLDFNPNLGFHLLTISATVIAILNILGPIATQFAFVKSGEVISEKPAEEA</sequence>
<evidence type="ECO:0000256" key="7">
    <source>
        <dbReference type="SAM" id="Phobius"/>
    </source>
</evidence>
<organism evidence="9 10">
    <name type="scientific">Aquicella siphonis</name>
    <dbReference type="NCBI Taxonomy" id="254247"/>
    <lineage>
        <taxon>Bacteria</taxon>
        <taxon>Pseudomonadati</taxon>
        <taxon>Pseudomonadota</taxon>
        <taxon>Gammaproteobacteria</taxon>
        <taxon>Legionellales</taxon>
        <taxon>Coxiellaceae</taxon>
        <taxon>Aquicella</taxon>
    </lineage>
</organism>
<evidence type="ECO:0000313" key="10">
    <source>
        <dbReference type="Proteomes" id="UP000324194"/>
    </source>
</evidence>
<evidence type="ECO:0000256" key="2">
    <source>
        <dbReference type="ARBA" id="ARBA00022449"/>
    </source>
</evidence>
<keyword evidence="4 7" id="KW-1133">Transmembrane helix</keyword>
<protein>
    <recommendedName>
        <fullName evidence="8">Cation/H+ exchanger transmembrane domain-containing protein</fullName>
    </recommendedName>
</protein>
<feature type="transmembrane region" description="Helical" evidence="7">
    <location>
        <begin position="196"/>
        <end position="218"/>
    </location>
</feature>
<feature type="transmembrane region" description="Helical" evidence="7">
    <location>
        <begin position="100"/>
        <end position="118"/>
    </location>
</feature>
<dbReference type="PANTHER" id="PTHR43021:SF2">
    <property type="entry name" value="CATION_H+ EXCHANGER DOMAIN-CONTAINING PROTEIN"/>
    <property type="match status" value="1"/>
</dbReference>
<dbReference type="InterPro" id="IPR006153">
    <property type="entry name" value="Cation/H_exchanger_TM"/>
</dbReference>
<dbReference type="GO" id="GO:1902600">
    <property type="term" value="P:proton transmembrane transport"/>
    <property type="evidence" value="ECO:0007669"/>
    <property type="project" value="InterPro"/>
</dbReference>
<evidence type="ECO:0000256" key="1">
    <source>
        <dbReference type="ARBA" id="ARBA00004141"/>
    </source>
</evidence>
<keyword evidence="6 7" id="KW-0472">Membrane</keyword>
<proteinExistence type="predicted"/>
<keyword evidence="2" id="KW-0050">Antiport</keyword>
<feature type="transmembrane region" description="Helical" evidence="7">
    <location>
        <begin position="124"/>
        <end position="145"/>
    </location>
</feature>
<keyword evidence="5" id="KW-0406">Ion transport</keyword>
<evidence type="ECO:0000259" key="8">
    <source>
        <dbReference type="Pfam" id="PF00999"/>
    </source>
</evidence>
<dbReference type="Gene3D" id="1.20.1530.20">
    <property type="match status" value="1"/>
</dbReference>
<dbReference type="RefSeq" id="WP_148338921.1">
    <property type="nucleotide sequence ID" value="NZ_LR699119.1"/>
</dbReference>
<feature type="transmembrane region" description="Helical" evidence="7">
    <location>
        <begin position="225"/>
        <end position="251"/>
    </location>
</feature>
<feature type="transmembrane region" description="Helical" evidence="7">
    <location>
        <begin position="157"/>
        <end position="176"/>
    </location>
</feature>
<dbReference type="EMBL" id="LR699119">
    <property type="protein sequence ID" value="VVC75630.1"/>
    <property type="molecule type" value="Genomic_DNA"/>
</dbReference>
<dbReference type="InterPro" id="IPR038770">
    <property type="entry name" value="Na+/solute_symporter_sf"/>
</dbReference>
<feature type="transmembrane region" description="Helical" evidence="7">
    <location>
        <begin position="271"/>
        <end position="288"/>
    </location>
</feature>
<evidence type="ECO:0000256" key="3">
    <source>
        <dbReference type="ARBA" id="ARBA00022692"/>
    </source>
</evidence>
<gene>
    <name evidence="9" type="ORF">AQUSIP_09200</name>
</gene>
<dbReference type="GO" id="GO:0016020">
    <property type="term" value="C:membrane"/>
    <property type="evidence" value="ECO:0007669"/>
    <property type="project" value="UniProtKB-SubCell"/>
</dbReference>
<feature type="transmembrane region" description="Helical" evidence="7">
    <location>
        <begin position="295"/>
        <end position="321"/>
    </location>
</feature>
<feature type="transmembrane region" description="Helical" evidence="7">
    <location>
        <begin position="6"/>
        <end position="27"/>
    </location>
</feature>
<keyword evidence="3 7" id="KW-0812">Transmembrane</keyword>
<dbReference type="PANTHER" id="PTHR43021">
    <property type="entry name" value="NA(+)/H(+) ANTIPORTER-RELATED"/>
    <property type="match status" value="1"/>
</dbReference>
<keyword evidence="2" id="KW-0813">Transport</keyword>
<dbReference type="Pfam" id="PF00999">
    <property type="entry name" value="Na_H_Exchanger"/>
    <property type="match status" value="1"/>
</dbReference>
<evidence type="ECO:0000256" key="5">
    <source>
        <dbReference type="ARBA" id="ARBA00023065"/>
    </source>
</evidence>
<accession>A0A5E4PF69</accession>